<keyword evidence="2" id="KW-0132">Cell division</keyword>
<dbReference type="SUPFAM" id="SSF48371">
    <property type="entry name" value="ARM repeat"/>
    <property type="match status" value="1"/>
</dbReference>
<organism evidence="8 9">
    <name type="scientific">Rhizoctonia solani</name>
    <dbReference type="NCBI Taxonomy" id="456999"/>
    <lineage>
        <taxon>Eukaryota</taxon>
        <taxon>Fungi</taxon>
        <taxon>Dikarya</taxon>
        <taxon>Basidiomycota</taxon>
        <taxon>Agaricomycotina</taxon>
        <taxon>Agaricomycetes</taxon>
        <taxon>Cantharellales</taxon>
        <taxon>Ceratobasidiaceae</taxon>
        <taxon>Rhizoctonia</taxon>
    </lineage>
</organism>
<dbReference type="AlphaFoldDB" id="A0A8H2WPP4"/>
<dbReference type="InterPro" id="IPR016024">
    <property type="entry name" value="ARM-type_fold"/>
</dbReference>
<dbReference type="InterPro" id="IPR051374">
    <property type="entry name" value="Ataxin-10/CTR86_families"/>
</dbReference>
<evidence type="ECO:0000256" key="5">
    <source>
        <dbReference type="ARBA" id="ARBA00044801"/>
    </source>
</evidence>
<keyword evidence="3" id="KW-0131">Cell cycle</keyword>
<protein>
    <recommendedName>
        <fullName evidence="5">Ataxin-10 homolog</fullName>
    </recommendedName>
    <alternativeName>
        <fullName evidence="6">Copper transport protein 86</fullName>
    </alternativeName>
</protein>
<evidence type="ECO:0000259" key="7">
    <source>
        <dbReference type="Pfam" id="PF09759"/>
    </source>
</evidence>
<dbReference type="Pfam" id="PF09759">
    <property type="entry name" value="Atx10homo_assoc"/>
    <property type="match status" value="1"/>
</dbReference>
<evidence type="ECO:0000256" key="1">
    <source>
        <dbReference type="ARBA" id="ARBA00008384"/>
    </source>
</evidence>
<evidence type="ECO:0000256" key="4">
    <source>
        <dbReference type="ARBA" id="ARBA00044746"/>
    </source>
</evidence>
<proteinExistence type="inferred from homology"/>
<evidence type="ECO:0000256" key="3">
    <source>
        <dbReference type="ARBA" id="ARBA00023306"/>
    </source>
</evidence>
<dbReference type="PANTHER" id="PTHR13255">
    <property type="entry name" value="ATAXIN-10"/>
    <property type="match status" value="1"/>
</dbReference>
<comment type="similarity">
    <text evidence="1">Belongs to the ataxin-10 family.</text>
</comment>
<dbReference type="EMBL" id="CAJMWW010000015">
    <property type="protein sequence ID" value="CAE6398939.1"/>
    <property type="molecule type" value="Genomic_DNA"/>
</dbReference>
<dbReference type="InterPro" id="IPR019156">
    <property type="entry name" value="Ataxin-10_domain"/>
</dbReference>
<evidence type="ECO:0000256" key="6">
    <source>
        <dbReference type="ARBA" id="ARBA00044805"/>
    </source>
</evidence>
<dbReference type="GO" id="GO:0005829">
    <property type="term" value="C:cytosol"/>
    <property type="evidence" value="ECO:0007669"/>
    <property type="project" value="TreeGrafter"/>
</dbReference>
<dbReference type="InterPro" id="IPR011989">
    <property type="entry name" value="ARM-like"/>
</dbReference>
<dbReference type="PANTHER" id="PTHR13255:SF0">
    <property type="entry name" value="ATAXIN-10"/>
    <property type="match status" value="1"/>
</dbReference>
<feature type="domain" description="Ataxin-10" evidence="7">
    <location>
        <begin position="437"/>
        <end position="514"/>
    </location>
</feature>
<gene>
    <name evidence="8" type="ORF">RDB_LOCUS5338</name>
</gene>
<name>A0A8H2WPP4_9AGAM</name>
<dbReference type="Gene3D" id="1.25.10.10">
    <property type="entry name" value="Leucine-rich Repeat Variant"/>
    <property type="match status" value="2"/>
</dbReference>
<evidence type="ECO:0000256" key="2">
    <source>
        <dbReference type="ARBA" id="ARBA00022618"/>
    </source>
</evidence>
<dbReference type="GO" id="GO:0051301">
    <property type="term" value="P:cell division"/>
    <property type="evidence" value="ECO:0007669"/>
    <property type="project" value="UniProtKB-KW"/>
</dbReference>
<sequence length="520" mass="58609">MAPQLSDDTLKLIAQMEELNRNLSAIDPGSDSLNLKQAAVLGSLAKRAADEEQRRVLLYIGENETARKSVIWMWRFVRTNVEEHDMYIATDPVWSYIHNLARLTGNLAVKCRNNQAWIARDCEPHMRYIVHFLTSWYYTEEIPDRSMVMTIARCLSNVVTENEETSRVVWTKYMSLAEKDNVITRLLQYPDRHTSIATLVFILNSLSTNPNQSLAMATEKGGRAICVSLLEMADRVYENDQENDILQLIFNIFIQLFEDGGLAPLYQNLQSQDGAISPHQITLLKLLDGYVNTKPAACEDNTFLPFFLTTTLSTLLQTTKSWTIVDSSSEAEFSPNESLPLVSAATVLVSQMLSTTLMAEQTTWEKSTDKKTAVRPILSTLRDPSNAFVELIIDVLRRLDKLLPRIQFGVAKPIVVGAGTPSPDKVSLPASRFQFQKRDLVRLLGILVHDDPSVQTRVREAGGVQLILGHCAIDENNPFIREHALFALRNLLHKNPENQRIVQEMEPMGKIDENGILTGI</sequence>
<reference evidence="8" key="1">
    <citation type="submission" date="2021-01" db="EMBL/GenBank/DDBJ databases">
        <authorList>
            <person name="Kaushik A."/>
        </authorList>
    </citation>
    <scope>NUCLEOTIDE SEQUENCE</scope>
    <source>
        <strain evidence="8">AG3-T5</strain>
    </source>
</reference>
<accession>A0A8H2WPP4</accession>
<evidence type="ECO:0000313" key="8">
    <source>
        <dbReference type="EMBL" id="CAE6398939.1"/>
    </source>
</evidence>
<comment type="function">
    <text evidence="4">May play a role in the regulation of cytokinesis.</text>
</comment>
<comment type="caution">
    <text evidence="8">The sequence shown here is derived from an EMBL/GenBank/DDBJ whole genome shotgun (WGS) entry which is preliminary data.</text>
</comment>
<dbReference type="Proteomes" id="UP000663841">
    <property type="component" value="Unassembled WGS sequence"/>
</dbReference>
<evidence type="ECO:0000313" key="9">
    <source>
        <dbReference type="Proteomes" id="UP000663841"/>
    </source>
</evidence>